<name>B6IE99_CAEBR</name>
<dbReference type="CTD" id="68918195"/>
<reference evidence="3 4" key="1">
    <citation type="journal article" date="2003" name="PLoS Biol.">
        <title>The genome sequence of Caenorhabditis briggsae: a platform for comparative genomics.</title>
        <authorList>
            <person name="Stein L.D."/>
            <person name="Bao Z."/>
            <person name="Blasiar D."/>
            <person name="Blumenthal T."/>
            <person name="Brent M.R."/>
            <person name="Chen N."/>
            <person name="Chinwalla A."/>
            <person name="Clarke L."/>
            <person name="Clee C."/>
            <person name="Coghlan A."/>
            <person name="Coulson A."/>
            <person name="D'Eustachio P."/>
            <person name="Fitch D.H."/>
            <person name="Fulton L.A."/>
            <person name="Fulton R.E."/>
            <person name="Griffiths-Jones S."/>
            <person name="Harris T.W."/>
            <person name="Hillier L.W."/>
            <person name="Kamath R."/>
            <person name="Kuwabara P.E."/>
            <person name="Mardis E.R."/>
            <person name="Marra M.A."/>
            <person name="Miner T.L."/>
            <person name="Minx P."/>
            <person name="Mullikin J.C."/>
            <person name="Plumb R.W."/>
            <person name="Rogers J."/>
            <person name="Schein J.E."/>
            <person name="Sohrmann M."/>
            <person name="Spieth J."/>
            <person name="Stajich J.E."/>
            <person name="Wei C."/>
            <person name="Willey D."/>
            <person name="Wilson R.K."/>
            <person name="Durbin R."/>
            <person name="Waterston R.H."/>
        </authorList>
    </citation>
    <scope>NUCLEOTIDE SEQUENCE [LARGE SCALE GENOMIC DNA]</scope>
    <source>
        <strain evidence="3 4">AF16</strain>
    </source>
</reference>
<evidence type="ECO:0000313" key="4">
    <source>
        <dbReference type="Proteomes" id="UP000008549"/>
    </source>
</evidence>
<evidence type="ECO:0000313" key="3">
    <source>
        <dbReference type="EMBL" id="CAS01163.1"/>
    </source>
</evidence>
<dbReference type="HOGENOM" id="CLU_2851769_0_0_1"/>
<accession>B6IE99</accession>
<proteinExistence type="predicted"/>
<gene>
    <name evidence="3" type="ORF">CBG26724</name>
    <name evidence="3" type="ORF">CBG_26724</name>
</gene>
<reference evidence="3 4" key="2">
    <citation type="journal article" date="2011" name="PLoS Genet.">
        <title>Caenorhabditis briggsae recombinant inbred line genotypes reveal inter-strain incompatibility and the evolution of recombination.</title>
        <authorList>
            <person name="Ross J.A."/>
            <person name="Koboldt D.C."/>
            <person name="Staisch J.E."/>
            <person name="Chamberlin H.M."/>
            <person name="Gupta B.P."/>
            <person name="Miller R.D."/>
            <person name="Baird S.E."/>
            <person name="Haag E.S."/>
        </authorList>
    </citation>
    <scope>NUCLEOTIDE SEQUENCE [LARGE SCALE GENOMIC DNA]</scope>
    <source>
        <strain evidence="3 4">AF16</strain>
    </source>
</reference>
<feature type="chain" id="PRO_5002846460" evidence="2">
    <location>
        <begin position="22"/>
        <end position="65"/>
    </location>
</feature>
<dbReference type="InParanoid" id="B6IE99"/>
<feature type="signal peptide" evidence="2">
    <location>
        <begin position="1"/>
        <end position="21"/>
    </location>
</feature>
<dbReference type="KEGG" id="cbr:CBG_26724"/>
<protein>
    <submittedName>
        <fullName evidence="3">Protein CBG26724</fullName>
    </submittedName>
</protein>
<dbReference type="Proteomes" id="UP000008549">
    <property type="component" value="Unassembled WGS sequence"/>
</dbReference>
<feature type="region of interest" description="Disordered" evidence="1">
    <location>
        <begin position="29"/>
        <end position="65"/>
    </location>
</feature>
<organism evidence="3 4">
    <name type="scientific">Caenorhabditis briggsae</name>
    <dbReference type="NCBI Taxonomy" id="6238"/>
    <lineage>
        <taxon>Eukaryota</taxon>
        <taxon>Metazoa</taxon>
        <taxon>Ecdysozoa</taxon>
        <taxon>Nematoda</taxon>
        <taxon>Chromadorea</taxon>
        <taxon>Rhabditida</taxon>
        <taxon>Rhabditina</taxon>
        <taxon>Rhabditomorpha</taxon>
        <taxon>Rhabditoidea</taxon>
        <taxon>Rhabditidae</taxon>
        <taxon>Peloderinae</taxon>
        <taxon>Caenorhabditis</taxon>
    </lineage>
</organism>
<dbReference type="PROSITE" id="PS51257">
    <property type="entry name" value="PROKAR_LIPOPROTEIN"/>
    <property type="match status" value="1"/>
</dbReference>
<sequence length="65" mass="6993">MTLGRLALPLLLQNLFSLSLSLFSCKIPPPPPKAAGQEKGGRTPDCIHKGEDDSCTQSDIKRCTP</sequence>
<evidence type="ECO:0000256" key="2">
    <source>
        <dbReference type="SAM" id="SignalP"/>
    </source>
</evidence>
<keyword evidence="2" id="KW-0732">Signal</keyword>
<dbReference type="RefSeq" id="XP_045100720.1">
    <property type="nucleotide sequence ID" value="XM_045238537.1"/>
</dbReference>
<evidence type="ECO:0000256" key="1">
    <source>
        <dbReference type="SAM" id="MobiDB-lite"/>
    </source>
</evidence>
<dbReference type="AlphaFoldDB" id="B6IE99"/>
<feature type="compositionally biased region" description="Basic and acidic residues" evidence="1">
    <location>
        <begin position="39"/>
        <end position="52"/>
    </location>
</feature>
<dbReference type="GeneID" id="68918195"/>
<keyword evidence="4" id="KW-1185">Reference proteome</keyword>
<dbReference type="EMBL" id="HE601521">
    <property type="protein sequence ID" value="CAS01163.1"/>
    <property type="molecule type" value="Genomic_DNA"/>
</dbReference>